<evidence type="ECO:0000256" key="5">
    <source>
        <dbReference type="ARBA" id="ARBA00022837"/>
    </source>
</evidence>
<sequence length="780" mass="88778">MAVHSVTQVESHVVTKQFRVVEVEETYSDSDMRYNSVSSESGDDSDYLGKYNRAVIRRQAEDTLDDAVDNFVRNTPNARIYFTTDGSKPNPWKKNTRDKTFQYKAPFSLRAGRRTIKAMAVHSVTQVESHVVTKQFRVVEVEETYSDSDMRYNSVSSESGDDSDYLGKYNRAVIRRQAEDTLDDAVDNFVRRNADQGFAATNHSGTQINLWGQVPGLNWDVRSQNSANIYGSYYPTPQPTYIQMPYQAPSTGLENAVTHQQLTAIAGHLTQCIDQTRHMTVAEVRESLKQLSEKIRQPDFNRLGSRPLLAISQGEGDLKAQLDHIYSHLLEYTMRDPELSMPISQARMGKVLSAEFDEDEYSFLLTVQLEKPGAPKRRKPLRDKLREQSAPRKSPDMEDTTPVKETRPATAKNEQTTASKQPYQKEDAQSERKPSPKKEEKEEKTEAEPPKQKAPEPYFVTEEVEYSPTLKPHPNFNAPDDCERLRKAMKGIGTDEKTIIEIMGARTANQRTQIVLQFKTMYGKDLIKEFRSELSGRFYDCIEALCYSPAEFDARQLRKAVKGMGTDENALIEILCSRTNDQIRQIKEAYTKVNPGRDLEKDVISDTSGHFKRIMVSLLQANRDESPTFDRNAARRDAQDLYEAGEKKLGTDESKFNMLLASKSFAYLRAVFMEYADVSKSDIETSIKKEMSGDLRKSMLAIVQCIRNKQSYFAKELIKSMKGLGTKDETLIRIIVSRCEMDMGKIKEEFQKESGKTLESWISDDTSGDYRKLLLALISG</sequence>
<dbReference type="GO" id="GO:0001786">
    <property type="term" value="F:phosphatidylserine binding"/>
    <property type="evidence" value="ECO:0007669"/>
    <property type="project" value="TreeGrafter"/>
</dbReference>
<dbReference type="Pfam" id="PF00191">
    <property type="entry name" value="Annexin"/>
    <property type="match status" value="4"/>
</dbReference>
<dbReference type="EMBL" id="NIRI02000042">
    <property type="protein sequence ID" value="KAG5450041.1"/>
    <property type="molecule type" value="Genomic_DNA"/>
</dbReference>
<dbReference type="InterPro" id="IPR018502">
    <property type="entry name" value="Annexin_repeat"/>
</dbReference>
<dbReference type="InterPro" id="IPR026876">
    <property type="entry name" value="Fn3_assoc_repeat"/>
</dbReference>
<feature type="region of interest" description="Disordered" evidence="12">
    <location>
        <begin position="374"/>
        <end position="458"/>
    </location>
</feature>
<organism evidence="13 14">
    <name type="scientific">Clonorchis sinensis</name>
    <name type="common">Chinese liver fluke</name>
    <dbReference type="NCBI Taxonomy" id="79923"/>
    <lineage>
        <taxon>Eukaryota</taxon>
        <taxon>Metazoa</taxon>
        <taxon>Spiralia</taxon>
        <taxon>Lophotrochozoa</taxon>
        <taxon>Platyhelminthes</taxon>
        <taxon>Trematoda</taxon>
        <taxon>Digenea</taxon>
        <taxon>Opisthorchiida</taxon>
        <taxon>Opisthorchiata</taxon>
        <taxon>Opisthorchiidae</taxon>
        <taxon>Clonorchis</taxon>
    </lineage>
</organism>
<evidence type="ECO:0000256" key="4">
    <source>
        <dbReference type="ARBA" id="ARBA00022737"/>
    </source>
</evidence>
<name>A0A8T1MMT4_CLOSI</name>
<evidence type="ECO:0000256" key="11">
    <source>
        <dbReference type="RuleBase" id="RU003540"/>
    </source>
</evidence>
<evidence type="ECO:0000256" key="3">
    <source>
        <dbReference type="ARBA" id="ARBA00007831"/>
    </source>
</evidence>
<dbReference type="PANTHER" id="PTHR10502:SF239">
    <property type="entry name" value="ANNEXIN A7"/>
    <property type="match status" value="1"/>
</dbReference>
<dbReference type="PROSITE" id="PS51897">
    <property type="entry name" value="ANNEXIN_2"/>
    <property type="match status" value="4"/>
</dbReference>
<feature type="compositionally biased region" description="Basic and acidic residues" evidence="12">
    <location>
        <begin position="382"/>
        <end position="407"/>
    </location>
</feature>
<reference evidence="13 14" key="1">
    <citation type="journal article" date="2018" name="Biotechnol. Adv.">
        <title>Improved genomic resources and new bioinformatic workflow for the carcinogenic parasite Clonorchis sinensis: Biotechnological implications.</title>
        <authorList>
            <person name="Wang D."/>
            <person name="Korhonen P.K."/>
            <person name="Gasser R.B."/>
            <person name="Young N.D."/>
        </authorList>
    </citation>
    <scope>NUCLEOTIDE SEQUENCE [LARGE SCALE GENOMIC DNA]</scope>
    <source>
        <strain evidence="13">Cs-k2</strain>
    </source>
</reference>
<dbReference type="InterPro" id="IPR001464">
    <property type="entry name" value="Annexin"/>
</dbReference>
<comment type="caution">
    <text evidence="13">The sequence shown here is derived from an EMBL/GenBank/DDBJ whole genome shotgun (WGS) entry which is preliminary data.</text>
</comment>
<reference evidence="13 14" key="2">
    <citation type="journal article" date="2021" name="Genomics">
        <title>High-quality reference genome for Clonorchis sinensis.</title>
        <authorList>
            <person name="Young N.D."/>
            <person name="Stroehlein A.J."/>
            <person name="Kinkar L."/>
            <person name="Wang T."/>
            <person name="Sohn W.M."/>
            <person name="Chang B.C.H."/>
            <person name="Kaur P."/>
            <person name="Weisz D."/>
            <person name="Dudchenko O."/>
            <person name="Aiden E.L."/>
            <person name="Korhonen P.K."/>
            <person name="Gasser R.B."/>
        </authorList>
    </citation>
    <scope>NUCLEOTIDE SEQUENCE [LARGE SCALE GENOMIC DNA]</scope>
    <source>
        <strain evidence="13">Cs-k2</strain>
    </source>
</reference>
<dbReference type="GO" id="GO:0012506">
    <property type="term" value="C:vesicle membrane"/>
    <property type="evidence" value="ECO:0007669"/>
    <property type="project" value="TreeGrafter"/>
</dbReference>
<feature type="compositionally biased region" description="Polar residues" evidence="12">
    <location>
        <begin position="412"/>
        <end position="422"/>
    </location>
</feature>
<dbReference type="FunFam" id="1.10.220.10:FF:000001">
    <property type="entry name" value="Annexin"/>
    <property type="match status" value="1"/>
</dbReference>
<dbReference type="InterPro" id="IPR037104">
    <property type="entry name" value="Annexin_sf"/>
</dbReference>
<comment type="function">
    <text evidence="9">Involved in reproduction of the worm. Involved in host-parasite interaction. Delivered into the host cell by means of parasite exosomes. Binds to acidic phospholipid membranes in a calcium-dependent manner in vitro. Causes aggregation of liposomes in the presence of calcium, but not in its absence. Likely to promote membrane fusion. May provide structural integrity within the tegument.</text>
</comment>
<dbReference type="AlphaFoldDB" id="A0A8T1MMT4"/>
<evidence type="ECO:0000256" key="6">
    <source>
        <dbReference type="ARBA" id="ARBA00023216"/>
    </source>
</evidence>
<dbReference type="FunFam" id="1.10.220.10:FF:000004">
    <property type="entry name" value="Annexin"/>
    <property type="match status" value="1"/>
</dbReference>
<dbReference type="GO" id="GO:0005634">
    <property type="term" value="C:nucleus"/>
    <property type="evidence" value="ECO:0007669"/>
    <property type="project" value="TreeGrafter"/>
</dbReference>
<evidence type="ECO:0000256" key="8">
    <source>
        <dbReference type="ARBA" id="ARBA00037210"/>
    </source>
</evidence>
<dbReference type="PROSITE" id="PS00223">
    <property type="entry name" value="ANNEXIN_1"/>
    <property type="match status" value="2"/>
</dbReference>
<gene>
    <name evidence="13" type="ORF">CSKR_103276</name>
</gene>
<dbReference type="FunFam" id="1.10.220.10:FF:000003">
    <property type="entry name" value="Annexin"/>
    <property type="match status" value="1"/>
</dbReference>
<keyword evidence="14" id="KW-1185">Reference proteome</keyword>
<dbReference type="OrthoDB" id="37886at2759"/>
<dbReference type="GO" id="GO:0005509">
    <property type="term" value="F:calcium ion binding"/>
    <property type="evidence" value="ECO:0007669"/>
    <property type="project" value="InterPro"/>
</dbReference>
<dbReference type="GO" id="GO:0043657">
    <property type="term" value="C:host cell"/>
    <property type="evidence" value="ECO:0007669"/>
    <property type="project" value="UniProtKB-SubCell"/>
</dbReference>
<dbReference type="GO" id="GO:0005737">
    <property type="term" value="C:cytoplasm"/>
    <property type="evidence" value="ECO:0007669"/>
    <property type="project" value="TreeGrafter"/>
</dbReference>
<comment type="subcellular location">
    <subcellularLocation>
        <location evidence="1">Host cell</location>
    </subcellularLocation>
    <subcellularLocation>
        <location evidence="2">Secreted</location>
        <location evidence="2">Extracellular exosome</location>
    </subcellularLocation>
    <subcellularLocation>
        <location evidence="10">Tegument</location>
    </subcellularLocation>
</comment>
<dbReference type="PANTHER" id="PTHR10502">
    <property type="entry name" value="ANNEXIN"/>
    <property type="match status" value="1"/>
</dbReference>
<comment type="domain">
    <text evidence="11">A pair of annexin repeats may form one binding site for calcium and phospholipid.</text>
</comment>
<feature type="compositionally biased region" description="Basic and acidic residues" evidence="12">
    <location>
        <begin position="423"/>
        <end position="454"/>
    </location>
</feature>
<dbReference type="SMART" id="SM00335">
    <property type="entry name" value="ANX"/>
    <property type="match status" value="4"/>
</dbReference>
<comment type="function">
    <text evidence="8">Calcium/phospholipid-binding protein which promotes membrane fusion and is involved in exocytosis.</text>
</comment>
<dbReference type="GO" id="GO:0005544">
    <property type="term" value="F:calcium-dependent phospholipid binding"/>
    <property type="evidence" value="ECO:0007669"/>
    <property type="project" value="UniProtKB-KW"/>
</dbReference>
<evidence type="ECO:0000256" key="1">
    <source>
        <dbReference type="ARBA" id="ARBA00004340"/>
    </source>
</evidence>
<dbReference type="PRINTS" id="PR00196">
    <property type="entry name" value="ANNEXIN"/>
</dbReference>
<dbReference type="Gene3D" id="1.10.220.10">
    <property type="entry name" value="Annexin"/>
    <property type="match status" value="4"/>
</dbReference>
<evidence type="ECO:0000313" key="13">
    <source>
        <dbReference type="EMBL" id="KAG5450041.1"/>
    </source>
</evidence>
<dbReference type="InterPro" id="IPR018252">
    <property type="entry name" value="Annexin_repeat_CS"/>
</dbReference>
<comment type="similarity">
    <text evidence="3 11">Belongs to the annexin family.</text>
</comment>
<dbReference type="Pfam" id="PF13287">
    <property type="entry name" value="Fn3_assoc"/>
    <property type="match status" value="1"/>
</dbReference>
<keyword evidence="4 11" id="KW-0677">Repeat</keyword>
<accession>A0A8T1MMT4</accession>
<evidence type="ECO:0000313" key="14">
    <source>
        <dbReference type="Proteomes" id="UP000286415"/>
    </source>
</evidence>
<protein>
    <recommendedName>
        <fullName evidence="11">Annexin</fullName>
    </recommendedName>
</protein>
<evidence type="ECO:0000256" key="2">
    <source>
        <dbReference type="ARBA" id="ARBA00004550"/>
    </source>
</evidence>
<evidence type="ECO:0000256" key="10">
    <source>
        <dbReference type="ARBA" id="ARBA00060393"/>
    </source>
</evidence>
<evidence type="ECO:0000256" key="12">
    <source>
        <dbReference type="SAM" id="MobiDB-lite"/>
    </source>
</evidence>
<keyword evidence="6 11" id="KW-0041">Annexin</keyword>
<dbReference type="SUPFAM" id="SSF47874">
    <property type="entry name" value="Annexin"/>
    <property type="match status" value="1"/>
</dbReference>
<dbReference type="FunFam" id="1.10.220.10:FF:000002">
    <property type="entry name" value="Annexin"/>
    <property type="match status" value="1"/>
</dbReference>
<dbReference type="GO" id="GO:0005886">
    <property type="term" value="C:plasma membrane"/>
    <property type="evidence" value="ECO:0007669"/>
    <property type="project" value="TreeGrafter"/>
</dbReference>
<dbReference type="Proteomes" id="UP000286415">
    <property type="component" value="Unassembled WGS sequence"/>
</dbReference>
<proteinExistence type="inferred from homology"/>
<evidence type="ECO:0000256" key="9">
    <source>
        <dbReference type="ARBA" id="ARBA00059330"/>
    </source>
</evidence>
<evidence type="ECO:0000256" key="7">
    <source>
        <dbReference type="ARBA" id="ARBA00023302"/>
    </source>
</evidence>
<dbReference type="GO" id="GO:0005576">
    <property type="term" value="C:extracellular region"/>
    <property type="evidence" value="ECO:0007669"/>
    <property type="project" value="UniProtKB-SubCell"/>
</dbReference>
<keyword evidence="7 11" id="KW-0111">Calcium/phospholipid-binding</keyword>
<keyword evidence="5 11" id="KW-0106">Calcium</keyword>